<protein>
    <submittedName>
        <fullName evidence="1">Uncharacterized protein</fullName>
    </submittedName>
</protein>
<dbReference type="Gene3D" id="1.20.930.20">
    <property type="entry name" value="Adaptor protein Cbl, N-terminal domain"/>
    <property type="match status" value="1"/>
</dbReference>
<proteinExistence type="predicted"/>
<dbReference type="AlphaFoldDB" id="A0ABD1YLY9"/>
<reference evidence="1 2" key="1">
    <citation type="submission" date="2024-09" db="EMBL/GenBank/DDBJ databases">
        <title>Chromosome-scale assembly of Riccia fluitans.</title>
        <authorList>
            <person name="Paukszto L."/>
            <person name="Sawicki J."/>
            <person name="Karawczyk K."/>
            <person name="Piernik-Szablinska J."/>
            <person name="Szczecinska M."/>
            <person name="Mazdziarz M."/>
        </authorList>
    </citation>
    <scope>NUCLEOTIDE SEQUENCE [LARGE SCALE GENOMIC DNA]</scope>
    <source>
        <strain evidence="1">Rf_01</strain>
        <tissue evidence="1">Aerial parts of the thallus</tissue>
    </source>
</reference>
<gene>
    <name evidence="1" type="ORF">R1flu_015385</name>
</gene>
<dbReference type="InterPro" id="IPR036537">
    <property type="entry name" value="Adaptor_Cbl_N_dom_sf"/>
</dbReference>
<evidence type="ECO:0000313" key="2">
    <source>
        <dbReference type="Proteomes" id="UP001605036"/>
    </source>
</evidence>
<evidence type="ECO:0000313" key="1">
    <source>
        <dbReference type="EMBL" id="KAL2630699.1"/>
    </source>
</evidence>
<dbReference type="EMBL" id="JBHFFA010000004">
    <property type="protein sequence ID" value="KAL2630699.1"/>
    <property type="molecule type" value="Genomic_DNA"/>
</dbReference>
<comment type="caution">
    <text evidence="1">The sequence shown here is derived from an EMBL/GenBank/DDBJ whole genome shotgun (WGS) entry which is preliminary data.</text>
</comment>
<organism evidence="1 2">
    <name type="scientific">Riccia fluitans</name>
    <dbReference type="NCBI Taxonomy" id="41844"/>
    <lineage>
        <taxon>Eukaryota</taxon>
        <taxon>Viridiplantae</taxon>
        <taxon>Streptophyta</taxon>
        <taxon>Embryophyta</taxon>
        <taxon>Marchantiophyta</taxon>
        <taxon>Marchantiopsida</taxon>
        <taxon>Marchantiidae</taxon>
        <taxon>Marchantiales</taxon>
        <taxon>Ricciaceae</taxon>
        <taxon>Riccia</taxon>
    </lineage>
</organism>
<accession>A0ABD1YLY9</accession>
<dbReference type="Proteomes" id="UP001605036">
    <property type="component" value="Unassembled WGS sequence"/>
</dbReference>
<sequence length="137" mass="15025">MDPLTIFGLVETLGLLMGGIVTRAKDVYYLKDRCKKFADKIDEIQQTLKDAKSGGYVKDRKVSPVAAERFHKLKINLGCAEGLLIDLQNPMKMAAVVTGEASKKLDELEKDILDSVNLLNFHSLFGASSSTAAHDQV</sequence>
<name>A0ABD1YLY9_9MARC</name>
<keyword evidence="2" id="KW-1185">Reference proteome</keyword>